<dbReference type="Proteomes" id="UP001055658">
    <property type="component" value="Chromosome"/>
</dbReference>
<evidence type="ECO:0000313" key="6">
    <source>
        <dbReference type="EMBL" id="USD22339.1"/>
    </source>
</evidence>
<dbReference type="InterPro" id="IPR058163">
    <property type="entry name" value="LysR-type_TF_proteobact-type"/>
</dbReference>
<proteinExistence type="inferred from homology"/>
<dbReference type="InterPro" id="IPR036390">
    <property type="entry name" value="WH_DNA-bd_sf"/>
</dbReference>
<evidence type="ECO:0000256" key="2">
    <source>
        <dbReference type="ARBA" id="ARBA00023015"/>
    </source>
</evidence>
<evidence type="ECO:0000256" key="3">
    <source>
        <dbReference type="ARBA" id="ARBA00023125"/>
    </source>
</evidence>
<dbReference type="Gene3D" id="3.40.190.290">
    <property type="match status" value="1"/>
</dbReference>
<organism evidence="6 7">
    <name type="scientific">Microbulbifer variabilis</name>
    <dbReference type="NCBI Taxonomy" id="266805"/>
    <lineage>
        <taxon>Bacteria</taxon>
        <taxon>Pseudomonadati</taxon>
        <taxon>Pseudomonadota</taxon>
        <taxon>Gammaproteobacteria</taxon>
        <taxon>Cellvibrionales</taxon>
        <taxon>Microbulbiferaceae</taxon>
        <taxon>Microbulbifer</taxon>
    </lineage>
</organism>
<comment type="similarity">
    <text evidence="1">Belongs to the LysR transcriptional regulatory family.</text>
</comment>
<dbReference type="Pfam" id="PF00126">
    <property type="entry name" value="HTH_1"/>
    <property type="match status" value="1"/>
</dbReference>
<dbReference type="PROSITE" id="PS50931">
    <property type="entry name" value="HTH_LYSR"/>
    <property type="match status" value="1"/>
</dbReference>
<evidence type="ECO:0000256" key="4">
    <source>
        <dbReference type="ARBA" id="ARBA00023163"/>
    </source>
</evidence>
<evidence type="ECO:0000313" key="7">
    <source>
        <dbReference type="Proteomes" id="UP001055658"/>
    </source>
</evidence>
<gene>
    <name evidence="6" type="ORF">MJO52_04195</name>
</gene>
<name>A0ABY4VDH9_9GAMM</name>
<dbReference type="PANTHER" id="PTHR30537:SF68">
    <property type="entry name" value="TRANSCRIPTIONAL REGULATOR-RELATED"/>
    <property type="match status" value="1"/>
</dbReference>
<dbReference type="Pfam" id="PF03466">
    <property type="entry name" value="LysR_substrate"/>
    <property type="match status" value="1"/>
</dbReference>
<dbReference type="InterPro" id="IPR000847">
    <property type="entry name" value="LysR_HTH_N"/>
</dbReference>
<dbReference type="InterPro" id="IPR036388">
    <property type="entry name" value="WH-like_DNA-bd_sf"/>
</dbReference>
<evidence type="ECO:0000256" key="1">
    <source>
        <dbReference type="ARBA" id="ARBA00009437"/>
    </source>
</evidence>
<keyword evidence="4" id="KW-0804">Transcription</keyword>
<reference evidence="6" key="1">
    <citation type="submission" date="2022-02" db="EMBL/GenBank/DDBJ databases">
        <title>Coral-associated bacteria.</title>
        <authorList>
            <person name="Tang K."/>
            <person name="Wang X."/>
        </authorList>
    </citation>
    <scope>NUCLEOTIDE SEQUENCE</scope>
    <source>
        <strain evidence="6">SCSIO 43006</strain>
    </source>
</reference>
<dbReference type="PANTHER" id="PTHR30537">
    <property type="entry name" value="HTH-TYPE TRANSCRIPTIONAL REGULATOR"/>
    <property type="match status" value="1"/>
</dbReference>
<feature type="domain" description="HTH lysR-type" evidence="5">
    <location>
        <begin position="1"/>
        <end position="60"/>
    </location>
</feature>
<dbReference type="RefSeq" id="WP_252084698.1">
    <property type="nucleotide sequence ID" value="NZ_CP092418.1"/>
</dbReference>
<evidence type="ECO:0000259" key="5">
    <source>
        <dbReference type="PROSITE" id="PS50931"/>
    </source>
</evidence>
<keyword evidence="3" id="KW-0238">DNA-binding</keyword>
<protein>
    <submittedName>
        <fullName evidence="6">LysR family transcriptional regulator</fullName>
    </submittedName>
</protein>
<keyword evidence="2" id="KW-0805">Transcription regulation</keyword>
<dbReference type="Gene3D" id="1.10.10.10">
    <property type="entry name" value="Winged helix-like DNA-binding domain superfamily/Winged helix DNA-binding domain"/>
    <property type="match status" value="1"/>
</dbReference>
<dbReference type="SUPFAM" id="SSF46785">
    <property type="entry name" value="Winged helix' DNA-binding domain"/>
    <property type="match status" value="1"/>
</dbReference>
<accession>A0ABY4VDH9</accession>
<dbReference type="CDD" id="cd08422">
    <property type="entry name" value="PBP2_CrgA_like"/>
    <property type="match status" value="1"/>
</dbReference>
<keyword evidence="7" id="KW-1185">Reference proteome</keyword>
<sequence>MNQDLNDMMVFLAVVETGSFTQAADRLGIPKANVSRKVARLEDQLSVRLLERSTRSQTLTEAGRKYLSHCKRIEEEIMLAEAEVSEILQVNRGLIKVGASITIGQQILKPTLAKFLHLYPEIQMNLSLVNHRVDLIEEGFDVVIRVGQLDDSRLVAKPLGHACRKIYASPAYLKEYGTPTRTKDLEGHQWLFMNAMQKAPKIILQNGKKVFEININPTFSSDDFSIIKQATLDSCGIAVLPDYMCHTEIRQGTLVNLLPNWNMERIGIYALYPQNRIKIAKVSAFVEFLSEVFKQKELCTT</sequence>
<dbReference type="EMBL" id="CP092418">
    <property type="protein sequence ID" value="USD22339.1"/>
    <property type="molecule type" value="Genomic_DNA"/>
</dbReference>
<dbReference type="InterPro" id="IPR005119">
    <property type="entry name" value="LysR_subst-bd"/>
</dbReference>
<dbReference type="SUPFAM" id="SSF53850">
    <property type="entry name" value="Periplasmic binding protein-like II"/>
    <property type="match status" value="1"/>
</dbReference>